<sequence>MKMKKLLPLMFFGTLMFGQTGINTSSPNATLDITAKNTNGSTPEGVIAPRLTGNTLFAAIALNTYGIAQQGAIVYVTEAATLANRIGQTVEVDSVGYYYFDSDQNLWHKLGGGNNFYNSDGTLSDPRQVTMDGNNLGFTGGRIGMGTNSPDPSAILDLTSTTLGFSPPRMTRVQMDAISGPSNGLLIFCTDCFGINMGCLMINDSVDPTIPNWGSLCSTNIPTGIIDNIQCVNASTTGALHSGILASGVTTTVPYTGGHSGTYFSSSFNSTGVTGLVAHLRDGTIVDGNGTLVFEITGTPSAAGTASFNITVGGQSCTFTVDVDAFTASVVSIDCGTAVFSPAAIIQGQPYTGTLTIPYTGGNGDPYPQQQFMQNGLTFTLPAGTLATGNGNFVYTVTGTATNVTTMSILISFGSVSCNVSKAVTTGGGGSIVTMCMGSGATKNWLAHNLGANTSLDPNTLVKDIHGNYYQWGRNNVVADADTPAGNISGWNTTSAANGSWNSGTEDTPVKTAIDPCPSGFRVPTRQEWVSIFNNSNKSTIGTFVNDPTNFGSGLQFTCPGNGNKLTLPAAGARNSVAGALLERGIWGYYWSSTERGSAQAWVMYFSSGSSSPTYYTGRTEGYPVRCISE</sequence>
<reference evidence="3 4" key="1">
    <citation type="submission" date="2018-08" db="EMBL/GenBank/DDBJ databases">
        <title>Chryseobacterium nematophagum: a novel matrix digesting pathogen of nematodes.</title>
        <authorList>
            <person name="Page A."/>
            <person name="Roberts M."/>
            <person name="Felix M.-A."/>
            <person name="Weir W."/>
        </authorList>
    </citation>
    <scope>NUCLEOTIDE SEQUENCE [LARGE SCALE GENOMIC DNA]</scope>
    <source>
        <strain evidence="3 4">JUb275</strain>
    </source>
</reference>
<feature type="signal peptide" evidence="1">
    <location>
        <begin position="1"/>
        <end position="20"/>
    </location>
</feature>
<dbReference type="Proteomes" id="UP000267524">
    <property type="component" value="Unassembled WGS sequence"/>
</dbReference>
<accession>A0A3M7LBJ6</accession>
<keyword evidence="1" id="KW-0732">Signal</keyword>
<proteinExistence type="predicted"/>
<dbReference type="Pfam" id="PF09603">
    <property type="entry name" value="Fib_succ_major"/>
    <property type="match status" value="1"/>
</dbReference>
<protein>
    <recommendedName>
        <fullName evidence="2">Fibrobacter succinogenes major paralogous domain-containing protein</fullName>
    </recommendedName>
</protein>
<name>A0A3M7LBJ6_9FLAO</name>
<dbReference type="InterPro" id="IPR011871">
    <property type="entry name" value="Fib_succ_major"/>
</dbReference>
<keyword evidence="4" id="KW-1185">Reference proteome</keyword>
<comment type="caution">
    <text evidence="3">The sequence shown here is derived from an EMBL/GenBank/DDBJ whole genome shotgun (WGS) entry which is preliminary data.</text>
</comment>
<evidence type="ECO:0000313" key="3">
    <source>
        <dbReference type="EMBL" id="RMZ59360.1"/>
    </source>
</evidence>
<feature type="domain" description="Fibrobacter succinogenes major paralogous" evidence="2">
    <location>
        <begin position="447"/>
        <end position="628"/>
    </location>
</feature>
<evidence type="ECO:0000259" key="2">
    <source>
        <dbReference type="Pfam" id="PF09603"/>
    </source>
</evidence>
<dbReference type="AlphaFoldDB" id="A0A3M7LBJ6"/>
<organism evidence="3 4">
    <name type="scientific">Chryseobacterium nematophagum</name>
    <dbReference type="NCBI Taxonomy" id="2305228"/>
    <lineage>
        <taxon>Bacteria</taxon>
        <taxon>Pseudomonadati</taxon>
        <taxon>Bacteroidota</taxon>
        <taxon>Flavobacteriia</taxon>
        <taxon>Flavobacteriales</taxon>
        <taxon>Weeksellaceae</taxon>
        <taxon>Chryseobacterium group</taxon>
        <taxon>Chryseobacterium</taxon>
    </lineage>
</organism>
<feature type="chain" id="PRO_5018266995" description="Fibrobacter succinogenes major paralogous domain-containing protein" evidence="1">
    <location>
        <begin position="21"/>
        <end position="630"/>
    </location>
</feature>
<gene>
    <name evidence="3" type="ORF">D1632_06880</name>
</gene>
<evidence type="ECO:0000313" key="4">
    <source>
        <dbReference type="Proteomes" id="UP000267524"/>
    </source>
</evidence>
<dbReference type="EMBL" id="QWIV01000013">
    <property type="protein sequence ID" value="RMZ59360.1"/>
    <property type="molecule type" value="Genomic_DNA"/>
</dbReference>
<evidence type="ECO:0000256" key="1">
    <source>
        <dbReference type="SAM" id="SignalP"/>
    </source>
</evidence>
<dbReference type="NCBIfam" id="TIGR02145">
    <property type="entry name" value="Fib_succ_major"/>
    <property type="match status" value="1"/>
</dbReference>